<dbReference type="GO" id="GO:0016192">
    <property type="term" value="P:vesicle-mediated transport"/>
    <property type="evidence" value="ECO:0007669"/>
    <property type="project" value="InterPro"/>
</dbReference>
<dbReference type="PANTHER" id="PTHR22780">
    <property type="entry name" value="ADAPTIN, ALPHA/GAMMA/EPSILON"/>
    <property type="match status" value="1"/>
</dbReference>
<evidence type="ECO:0000256" key="4">
    <source>
        <dbReference type="ARBA" id="ARBA00023136"/>
    </source>
</evidence>
<dbReference type="Pfam" id="PF01602">
    <property type="entry name" value="Adaptin_N"/>
    <property type="match status" value="1"/>
</dbReference>
<dbReference type="GO" id="GO:0030117">
    <property type="term" value="C:membrane coat"/>
    <property type="evidence" value="ECO:0007669"/>
    <property type="project" value="InterPro"/>
</dbReference>
<feature type="domain" description="Clathrin/coatomer adaptor adaptin-like N-terminal" evidence="5">
    <location>
        <begin position="17"/>
        <end position="120"/>
    </location>
</feature>
<dbReference type="GO" id="GO:0012505">
    <property type="term" value="C:endomembrane system"/>
    <property type="evidence" value="ECO:0007669"/>
    <property type="project" value="UniProtKB-SubCell"/>
</dbReference>
<protein>
    <submittedName>
        <fullName evidence="6">AP-1 complex subunit gamma-2 (Trinotate prediction)</fullName>
    </submittedName>
</protein>
<dbReference type="SUPFAM" id="SSF48371">
    <property type="entry name" value="ARM repeat"/>
    <property type="match status" value="1"/>
</dbReference>
<comment type="subcellular location">
    <subcellularLocation>
        <location evidence="1">Endomembrane system</location>
    </subcellularLocation>
</comment>
<name>A0A6B2GEP4_MYXSQ</name>
<evidence type="ECO:0000259" key="5">
    <source>
        <dbReference type="Pfam" id="PF01602"/>
    </source>
</evidence>
<evidence type="ECO:0000256" key="1">
    <source>
        <dbReference type="ARBA" id="ARBA00004308"/>
    </source>
</evidence>
<dbReference type="EMBL" id="GHBR01011208">
    <property type="protein sequence ID" value="NDJ99691.1"/>
    <property type="molecule type" value="Transcribed_RNA"/>
</dbReference>
<dbReference type="InterPro" id="IPR050840">
    <property type="entry name" value="Adaptor_Complx_Large_Subunit"/>
</dbReference>
<keyword evidence="2" id="KW-0813">Transport</keyword>
<evidence type="ECO:0000313" key="6">
    <source>
        <dbReference type="EMBL" id="NDJ99691.1"/>
    </source>
</evidence>
<proteinExistence type="predicted"/>
<accession>A0A6B2GEP4</accession>
<dbReference type="InterPro" id="IPR011989">
    <property type="entry name" value="ARM-like"/>
</dbReference>
<evidence type="ECO:0000256" key="2">
    <source>
        <dbReference type="ARBA" id="ARBA00022448"/>
    </source>
</evidence>
<keyword evidence="3" id="KW-0653">Protein transport</keyword>
<sequence>MLSRPCGRIFYTVIQELAMGVLSSFLQSTNQNFKYVSLSMMSKIVAKNSLLVQRYRNDIFCCINDSNKTIAKRSVELIFHTITSNNVVDSIERLTQHLFVCHTSLKDYISNNIIRSIEKF</sequence>
<dbReference type="AlphaFoldDB" id="A0A6B2GEP4"/>
<dbReference type="InterPro" id="IPR002553">
    <property type="entry name" value="Clathrin/coatomer_adapt-like_N"/>
</dbReference>
<organism evidence="6">
    <name type="scientific">Myxobolus squamalis</name>
    <name type="common">Myxosporean</name>
    <dbReference type="NCBI Taxonomy" id="59785"/>
    <lineage>
        <taxon>Eukaryota</taxon>
        <taxon>Metazoa</taxon>
        <taxon>Cnidaria</taxon>
        <taxon>Myxozoa</taxon>
        <taxon>Myxosporea</taxon>
        <taxon>Bivalvulida</taxon>
        <taxon>Platysporina</taxon>
        <taxon>Myxobolidae</taxon>
        <taxon>Myxobolus</taxon>
    </lineage>
</organism>
<evidence type="ECO:0000256" key="3">
    <source>
        <dbReference type="ARBA" id="ARBA00022927"/>
    </source>
</evidence>
<dbReference type="GO" id="GO:0006886">
    <property type="term" value="P:intracellular protein transport"/>
    <property type="evidence" value="ECO:0007669"/>
    <property type="project" value="InterPro"/>
</dbReference>
<reference evidence="6" key="1">
    <citation type="submission" date="2018-11" db="EMBL/GenBank/DDBJ databases">
        <title>Myxobolus squamalis genome and transcriptome.</title>
        <authorList>
            <person name="Yahalomi D."/>
            <person name="Atkinson S.D."/>
            <person name="Neuhof M."/>
            <person name="Chang E.S."/>
            <person name="Philippe H."/>
            <person name="Cartwright P."/>
            <person name="Bartholomew J.L."/>
            <person name="Huchon D."/>
        </authorList>
    </citation>
    <scope>NUCLEOTIDE SEQUENCE</scope>
    <source>
        <strain evidence="6">71B08</strain>
        <tissue evidence="6">Whole</tissue>
    </source>
</reference>
<keyword evidence="4" id="KW-0472">Membrane</keyword>
<dbReference type="InterPro" id="IPR016024">
    <property type="entry name" value="ARM-type_fold"/>
</dbReference>
<dbReference type="Gene3D" id="1.25.10.10">
    <property type="entry name" value="Leucine-rich Repeat Variant"/>
    <property type="match status" value="1"/>
</dbReference>